<dbReference type="Proteomes" id="UP000075714">
    <property type="component" value="Unassembled WGS sequence"/>
</dbReference>
<feature type="binding site" evidence="11">
    <location>
        <position position="357"/>
    </location>
    <ligand>
        <name>substrate</name>
    </ligand>
</feature>
<comment type="similarity">
    <text evidence="2 13">Belongs to the FAH family.</text>
</comment>
<dbReference type="InterPro" id="IPR015377">
    <property type="entry name" value="Fumarylacetoacetase_N"/>
</dbReference>
<evidence type="ECO:0000313" key="17">
    <source>
        <dbReference type="Proteomes" id="UP000075714"/>
    </source>
</evidence>
<dbReference type="NCBIfam" id="TIGR01266">
    <property type="entry name" value="fum_ac_acetase"/>
    <property type="match status" value="1"/>
</dbReference>
<gene>
    <name evidence="16" type="ORF">GPECTOR_45g143</name>
</gene>
<dbReference type="AlphaFoldDB" id="A0A150G929"/>
<feature type="domain" description="Fumarylacetoacetase-like C-terminal" evidence="14">
    <location>
        <begin position="129"/>
        <end position="362"/>
    </location>
</feature>
<sequence length="473" mass="49890">MDSFIEVPPDSDFPLENLPWGVFEADGPNGPTTHVGVALGDHAISVTALQAAGYLADLPGAPPGVFSHGRLNEFMGAGRPAWVAARQQLQRLLGAGEGALRDDESLRRRAIFKQADVVMRLPCAVGDYTDFYTSRQHATNAGAMFRGLENALHPNWLHLPVGYHGRASSIVPSGVDVRRPWGQVMPPSGGSPAFAPSGQVDFELEVAAVIGPGNPLGEPIPVSRAWERVFGLVLLNDWSARDIQKWEYVPLGPFNGKNWVTQISPWVVTLEALEAAGARCAPPPQTDPAVLPYLRDDAPYTYDVDLAVDVTPAGSAVATTLTRSNLRHLYWTFPQMIAHHTAGGCNLRPGDLIGSGTISGDEPGSRGCLLELTWAGRDELELRYEPDLAAGGAAPLAAAAGLGSHGAAGVEGKGAGEGAAGGRRDGVVMRKYLQDGDRVTLRGWCGRRGGAGGAPRWVGFGACSGALLPSLGR</sequence>
<evidence type="ECO:0000256" key="1">
    <source>
        <dbReference type="ARBA" id="ARBA00004782"/>
    </source>
</evidence>
<dbReference type="Pfam" id="PF09298">
    <property type="entry name" value="FAA_hydrolase_N"/>
    <property type="match status" value="1"/>
</dbReference>
<evidence type="ECO:0000259" key="15">
    <source>
        <dbReference type="Pfam" id="PF09298"/>
    </source>
</evidence>
<dbReference type="Gene3D" id="3.90.850.10">
    <property type="entry name" value="Fumarylacetoacetase-like, C-terminal domain"/>
    <property type="match status" value="1"/>
</dbReference>
<feature type="binding site" evidence="12">
    <location>
        <position position="130"/>
    </location>
    <ligand>
        <name>Ca(2+)</name>
        <dbReference type="ChEBI" id="CHEBI:29108"/>
    </ligand>
</feature>
<proteinExistence type="inferred from homology"/>
<evidence type="ECO:0000256" key="6">
    <source>
        <dbReference type="ARBA" id="ARBA00022837"/>
    </source>
</evidence>
<dbReference type="UniPathway" id="UPA00139">
    <property type="reaction ID" value="UER00341"/>
</dbReference>
<protein>
    <recommendedName>
        <fullName evidence="3 13">Fumarylacetoacetase</fullName>
        <ecNumber evidence="3 13">3.7.1.2</ecNumber>
    </recommendedName>
    <alternativeName>
        <fullName evidence="13">Fumarylacetoacetate hydrolase</fullName>
    </alternativeName>
</protein>
<feature type="binding site" evidence="11">
    <location>
        <position position="248"/>
    </location>
    <ligand>
        <name>substrate</name>
    </ligand>
</feature>
<feature type="binding site" evidence="12">
    <location>
        <position position="237"/>
    </location>
    <ligand>
        <name>Ca(2+)</name>
        <dbReference type="ChEBI" id="CHEBI:29108"/>
    </ligand>
</feature>
<feature type="binding site" evidence="11">
    <location>
        <position position="146"/>
    </location>
    <ligand>
        <name>substrate</name>
    </ligand>
</feature>
<keyword evidence="17" id="KW-1185">Reference proteome</keyword>
<evidence type="ECO:0000313" key="16">
    <source>
        <dbReference type="EMBL" id="KXZ46273.1"/>
    </source>
</evidence>
<evidence type="ECO:0000256" key="13">
    <source>
        <dbReference type="RuleBase" id="RU366008"/>
    </source>
</evidence>
<keyword evidence="4 12" id="KW-0479">Metal-binding</keyword>
<feature type="binding site" evidence="12">
    <location>
        <position position="261"/>
    </location>
    <ligand>
        <name>Mg(2+)</name>
        <dbReference type="ChEBI" id="CHEBI:18420"/>
    </ligand>
</feature>
<keyword evidence="6 12" id="KW-0106">Calcium</keyword>
<dbReference type="GO" id="GO:0006572">
    <property type="term" value="P:L-tyrosine catabolic process"/>
    <property type="evidence" value="ECO:0007669"/>
    <property type="project" value="UniProtKB-UniRule"/>
</dbReference>
<dbReference type="GO" id="GO:0006559">
    <property type="term" value="P:L-phenylalanine catabolic process"/>
    <property type="evidence" value="ECO:0007669"/>
    <property type="project" value="UniProtKB-UniRule"/>
</dbReference>
<comment type="catalytic activity">
    <reaction evidence="13">
        <text>4-fumarylacetoacetate + H2O = acetoacetate + fumarate + H(+)</text>
        <dbReference type="Rhea" id="RHEA:10244"/>
        <dbReference type="ChEBI" id="CHEBI:13705"/>
        <dbReference type="ChEBI" id="CHEBI:15377"/>
        <dbReference type="ChEBI" id="CHEBI:15378"/>
        <dbReference type="ChEBI" id="CHEBI:18034"/>
        <dbReference type="ChEBI" id="CHEBI:29806"/>
        <dbReference type="EC" id="3.7.1.2"/>
    </reaction>
</comment>
<dbReference type="Gene3D" id="2.30.30.230">
    <property type="entry name" value="Fumarylacetoacetase, N-terminal domain"/>
    <property type="match status" value="1"/>
</dbReference>
<dbReference type="OrthoDB" id="9971669at2759"/>
<evidence type="ECO:0000256" key="7">
    <source>
        <dbReference type="ARBA" id="ARBA00022842"/>
    </source>
</evidence>
<dbReference type="InterPro" id="IPR036462">
    <property type="entry name" value="Fumarylacetoacetase_N_sf"/>
</dbReference>
<organism evidence="16 17">
    <name type="scientific">Gonium pectorale</name>
    <name type="common">Green alga</name>
    <dbReference type="NCBI Taxonomy" id="33097"/>
    <lineage>
        <taxon>Eukaryota</taxon>
        <taxon>Viridiplantae</taxon>
        <taxon>Chlorophyta</taxon>
        <taxon>core chlorophytes</taxon>
        <taxon>Chlorophyceae</taxon>
        <taxon>CS clade</taxon>
        <taxon>Chlamydomonadales</taxon>
        <taxon>Volvocaceae</taxon>
        <taxon>Gonium</taxon>
    </lineage>
</organism>
<feature type="binding site" evidence="12">
    <location>
        <position position="257"/>
    </location>
    <ligand>
        <name>Mg(2+)</name>
        <dbReference type="ChEBI" id="CHEBI:18420"/>
    </ligand>
</feature>
<evidence type="ECO:0000256" key="8">
    <source>
        <dbReference type="ARBA" id="ARBA00022878"/>
    </source>
</evidence>
<dbReference type="PANTHER" id="PTHR43069:SF2">
    <property type="entry name" value="FUMARYLACETOACETASE"/>
    <property type="match status" value="1"/>
</dbReference>
<name>A0A150G929_GONPE</name>
<comment type="caution">
    <text evidence="16">The sequence shown here is derived from an EMBL/GenBank/DDBJ whole genome shotgun (WGS) entry which is preliminary data.</text>
</comment>
<dbReference type="GO" id="GO:1902000">
    <property type="term" value="P:homogentisate catabolic process"/>
    <property type="evidence" value="ECO:0007669"/>
    <property type="project" value="TreeGrafter"/>
</dbReference>
<keyword evidence="7 12" id="KW-0460">Magnesium</keyword>
<evidence type="ECO:0000256" key="5">
    <source>
        <dbReference type="ARBA" id="ARBA00022801"/>
    </source>
</evidence>
<dbReference type="InterPro" id="IPR011234">
    <property type="entry name" value="Fumarylacetoacetase-like_C"/>
</dbReference>
<dbReference type="InterPro" id="IPR036663">
    <property type="entry name" value="Fumarylacetoacetase_C_sf"/>
</dbReference>
<evidence type="ECO:0000256" key="9">
    <source>
        <dbReference type="ARBA" id="ARBA00023232"/>
    </source>
</evidence>
<dbReference type="PANTHER" id="PTHR43069">
    <property type="entry name" value="FUMARYLACETOACETASE"/>
    <property type="match status" value="1"/>
</dbReference>
<accession>A0A150G929</accession>
<comment type="cofactor">
    <cofactor evidence="13">
        <name>Mg(2+)</name>
        <dbReference type="ChEBI" id="CHEBI:18420"/>
    </cofactor>
    <cofactor evidence="13">
        <name>Ca(2+)</name>
        <dbReference type="ChEBI" id="CHEBI:29108"/>
    </cofactor>
</comment>
<evidence type="ECO:0000256" key="2">
    <source>
        <dbReference type="ARBA" id="ARBA00010211"/>
    </source>
</evidence>
<dbReference type="GO" id="GO:0046872">
    <property type="term" value="F:metal ion binding"/>
    <property type="evidence" value="ECO:0007669"/>
    <property type="project" value="UniProtKB-UniRule"/>
</dbReference>
<comment type="pathway">
    <text evidence="1 13">Amino-acid degradation; L-phenylalanine degradation; acetoacetate and fumarate from L-phenylalanine: step 6/6.</text>
</comment>
<dbReference type="GO" id="GO:0004334">
    <property type="term" value="F:fumarylacetoacetase activity"/>
    <property type="evidence" value="ECO:0007669"/>
    <property type="project" value="UniProtKB-UniRule"/>
</dbReference>
<feature type="domain" description="Fumarylacetoacetase N-terminal" evidence="15">
    <location>
        <begin position="16"/>
        <end position="122"/>
    </location>
</feature>
<evidence type="ECO:0000256" key="3">
    <source>
        <dbReference type="ARBA" id="ARBA00012094"/>
    </source>
</evidence>
<feature type="binding site" evidence="12">
    <location>
        <position position="203"/>
    </location>
    <ligand>
        <name>Ca(2+)</name>
        <dbReference type="ChEBI" id="CHEBI:29108"/>
    </ligand>
</feature>
<evidence type="ECO:0000256" key="10">
    <source>
        <dbReference type="PIRSR" id="PIRSR605959-1"/>
    </source>
</evidence>
<dbReference type="EMBL" id="LSYV01000046">
    <property type="protein sequence ID" value="KXZ46273.1"/>
    <property type="molecule type" value="Genomic_DNA"/>
</dbReference>
<evidence type="ECO:0000256" key="4">
    <source>
        <dbReference type="ARBA" id="ARBA00022723"/>
    </source>
</evidence>
<dbReference type="EC" id="3.7.1.2" evidence="3 13"/>
<dbReference type="SUPFAM" id="SSF56529">
    <property type="entry name" value="FAH"/>
    <property type="match status" value="1"/>
</dbReference>
<keyword evidence="5 13" id="KW-0378">Hydrolase</keyword>
<feature type="binding site" evidence="12">
    <location>
        <position position="237"/>
    </location>
    <ligand>
        <name>Mg(2+)</name>
        <dbReference type="ChEBI" id="CHEBI:18420"/>
    </ligand>
</feature>
<dbReference type="InterPro" id="IPR005959">
    <property type="entry name" value="Fumarylacetoacetase"/>
</dbReference>
<dbReference type="STRING" id="33097.A0A150G929"/>
<evidence type="ECO:0000256" key="12">
    <source>
        <dbReference type="PIRSR" id="PIRSR605959-3"/>
    </source>
</evidence>
<keyword evidence="9 13" id="KW-0585">Phenylalanine catabolism</keyword>
<feature type="active site" description="Proton acceptor" evidence="10">
    <location>
        <position position="137"/>
    </location>
</feature>
<evidence type="ECO:0000256" key="11">
    <source>
        <dbReference type="PIRSR" id="PIRSR605959-2"/>
    </source>
</evidence>
<keyword evidence="8 13" id="KW-0828">Tyrosine catabolism</keyword>
<feature type="binding site" evidence="12">
    <location>
        <position position="205"/>
    </location>
    <ligand>
        <name>Ca(2+)</name>
        <dbReference type="ChEBI" id="CHEBI:29108"/>
    </ligand>
</feature>
<dbReference type="Pfam" id="PF01557">
    <property type="entry name" value="FAA_hydrolase"/>
    <property type="match status" value="1"/>
</dbReference>
<evidence type="ECO:0000259" key="14">
    <source>
        <dbReference type="Pfam" id="PF01557"/>
    </source>
</evidence>
<dbReference type="SUPFAM" id="SSF63433">
    <property type="entry name" value="Fumarylacetoacetate hydrolase, FAH, N-terminal domain"/>
    <property type="match status" value="1"/>
</dbReference>
<reference evidence="17" key="1">
    <citation type="journal article" date="2016" name="Nat. Commun.">
        <title>The Gonium pectorale genome demonstrates co-option of cell cycle regulation during the evolution of multicellularity.</title>
        <authorList>
            <person name="Hanschen E.R."/>
            <person name="Marriage T.N."/>
            <person name="Ferris P.J."/>
            <person name="Hamaji T."/>
            <person name="Toyoda A."/>
            <person name="Fujiyama A."/>
            <person name="Neme R."/>
            <person name="Noguchi H."/>
            <person name="Minakuchi Y."/>
            <person name="Suzuki M."/>
            <person name="Kawai-Toyooka H."/>
            <person name="Smith D.R."/>
            <person name="Sparks H."/>
            <person name="Anderson J."/>
            <person name="Bakaric R."/>
            <person name="Luria V."/>
            <person name="Karger A."/>
            <person name="Kirschner M.W."/>
            <person name="Durand P.M."/>
            <person name="Michod R.E."/>
            <person name="Nozaki H."/>
            <person name="Olson B.J."/>
        </authorList>
    </citation>
    <scope>NUCLEOTIDE SEQUENCE [LARGE SCALE GENOMIC DNA]</scope>
    <source>
        <strain evidence="17">NIES-2863</strain>
    </source>
</reference>
<feature type="binding site" evidence="11">
    <location>
        <position position="244"/>
    </location>
    <ligand>
        <name>substrate</name>
    </ligand>
</feature>
<feature type="binding site" evidence="11">
    <location>
        <position position="132"/>
    </location>
    <ligand>
        <name>substrate</name>
    </ligand>
</feature>